<dbReference type="InterPro" id="IPR000838">
    <property type="entry name" value="RNA_pol_sigma70_ECF_CS"/>
</dbReference>
<gene>
    <name evidence="9" type="ORF">IRI77_07295</name>
</gene>
<accession>A0A7S7SPI1</accession>
<dbReference type="AlphaFoldDB" id="A0A7S7SPI1"/>
<name>A0A7S7SPI1_PALFE</name>
<evidence type="ECO:0000313" key="10">
    <source>
        <dbReference type="Proteomes" id="UP000593892"/>
    </source>
</evidence>
<sequence>MCVWILVPLATALLRTPEDRAFLERLKRREPDAAAELYDRYGRIVYSLVFRMVRNQAVAEELVQEAFLRVWHRSQFFDADKGGFTTWILAVARNQAIDYLRSVTGRQWKGEVAMDRMDEPALFQGIEEDLIQSDRIHQVRAAITKLKDTHRQVIELAYFEGLSQTEIAERISQPLGTVKTWLRTGLKLLRDELDAKVPA</sequence>
<dbReference type="PROSITE" id="PS01063">
    <property type="entry name" value="SIGMA70_ECF"/>
    <property type="match status" value="1"/>
</dbReference>
<keyword evidence="5 6" id="KW-0804">Transcription</keyword>
<keyword evidence="3 6" id="KW-0731">Sigma factor</keyword>
<evidence type="ECO:0000259" key="8">
    <source>
        <dbReference type="Pfam" id="PF08281"/>
    </source>
</evidence>
<feature type="domain" description="RNA polymerase sigma factor 70 region 4 type 2" evidence="8">
    <location>
        <begin position="138"/>
        <end position="189"/>
    </location>
</feature>
<dbReference type="Pfam" id="PF08281">
    <property type="entry name" value="Sigma70_r4_2"/>
    <property type="match status" value="1"/>
</dbReference>
<dbReference type="Pfam" id="PF04542">
    <property type="entry name" value="Sigma70_r2"/>
    <property type="match status" value="1"/>
</dbReference>
<evidence type="ECO:0000256" key="4">
    <source>
        <dbReference type="ARBA" id="ARBA00023125"/>
    </source>
</evidence>
<keyword evidence="2 6" id="KW-0805">Transcription regulation</keyword>
<organism evidence="9 10">
    <name type="scientific">Paludibaculum fermentans</name>
    <dbReference type="NCBI Taxonomy" id="1473598"/>
    <lineage>
        <taxon>Bacteria</taxon>
        <taxon>Pseudomonadati</taxon>
        <taxon>Acidobacteriota</taxon>
        <taxon>Terriglobia</taxon>
        <taxon>Bryobacterales</taxon>
        <taxon>Bryobacteraceae</taxon>
        <taxon>Paludibaculum</taxon>
    </lineage>
</organism>
<evidence type="ECO:0000256" key="5">
    <source>
        <dbReference type="ARBA" id="ARBA00023163"/>
    </source>
</evidence>
<evidence type="ECO:0000256" key="6">
    <source>
        <dbReference type="RuleBase" id="RU000716"/>
    </source>
</evidence>
<dbReference type="InterPro" id="IPR013324">
    <property type="entry name" value="RNA_pol_sigma_r3/r4-like"/>
</dbReference>
<dbReference type="InterPro" id="IPR036388">
    <property type="entry name" value="WH-like_DNA-bd_sf"/>
</dbReference>
<dbReference type="Proteomes" id="UP000593892">
    <property type="component" value="Chromosome"/>
</dbReference>
<keyword evidence="4 6" id="KW-0238">DNA-binding</keyword>
<evidence type="ECO:0000259" key="7">
    <source>
        <dbReference type="Pfam" id="PF04542"/>
    </source>
</evidence>
<dbReference type="InterPro" id="IPR014284">
    <property type="entry name" value="RNA_pol_sigma-70_dom"/>
</dbReference>
<evidence type="ECO:0000256" key="1">
    <source>
        <dbReference type="ARBA" id="ARBA00010641"/>
    </source>
</evidence>
<dbReference type="EMBL" id="CP063849">
    <property type="protein sequence ID" value="QOY91943.1"/>
    <property type="molecule type" value="Genomic_DNA"/>
</dbReference>
<dbReference type="GO" id="GO:0003677">
    <property type="term" value="F:DNA binding"/>
    <property type="evidence" value="ECO:0007669"/>
    <property type="project" value="UniProtKB-KW"/>
</dbReference>
<comment type="similarity">
    <text evidence="1 6">Belongs to the sigma-70 factor family. ECF subfamily.</text>
</comment>
<proteinExistence type="inferred from homology"/>
<dbReference type="PANTHER" id="PTHR43133">
    <property type="entry name" value="RNA POLYMERASE ECF-TYPE SIGMA FACTO"/>
    <property type="match status" value="1"/>
</dbReference>
<dbReference type="InterPro" id="IPR039425">
    <property type="entry name" value="RNA_pol_sigma-70-like"/>
</dbReference>
<dbReference type="Gene3D" id="1.10.10.10">
    <property type="entry name" value="Winged helix-like DNA-binding domain superfamily/Winged helix DNA-binding domain"/>
    <property type="match status" value="1"/>
</dbReference>
<protein>
    <recommendedName>
        <fullName evidence="6">RNA polymerase sigma factor</fullName>
    </recommendedName>
</protein>
<reference evidence="9 10" key="1">
    <citation type="submission" date="2020-10" db="EMBL/GenBank/DDBJ databases">
        <title>Complete genome sequence of Paludibaculum fermentans P105T, a facultatively anaerobic acidobacterium capable of dissimilatory Fe(III) reduction.</title>
        <authorList>
            <person name="Dedysh S.N."/>
            <person name="Beletsky A.V."/>
            <person name="Kulichevskaya I.S."/>
            <person name="Mardanov A.V."/>
            <person name="Ravin N.V."/>
        </authorList>
    </citation>
    <scope>NUCLEOTIDE SEQUENCE [LARGE SCALE GENOMIC DNA]</scope>
    <source>
        <strain evidence="9 10">P105</strain>
    </source>
</reference>
<dbReference type="InterPro" id="IPR013325">
    <property type="entry name" value="RNA_pol_sigma_r2"/>
</dbReference>
<dbReference type="GO" id="GO:0016987">
    <property type="term" value="F:sigma factor activity"/>
    <property type="evidence" value="ECO:0007669"/>
    <property type="project" value="UniProtKB-KW"/>
</dbReference>
<feature type="domain" description="RNA polymerase sigma-70 region 2" evidence="7">
    <location>
        <begin position="37"/>
        <end position="102"/>
    </location>
</feature>
<dbReference type="GO" id="GO:0006352">
    <property type="term" value="P:DNA-templated transcription initiation"/>
    <property type="evidence" value="ECO:0007669"/>
    <property type="project" value="InterPro"/>
</dbReference>
<evidence type="ECO:0000313" key="9">
    <source>
        <dbReference type="EMBL" id="QOY91943.1"/>
    </source>
</evidence>
<dbReference type="InterPro" id="IPR007627">
    <property type="entry name" value="RNA_pol_sigma70_r2"/>
</dbReference>
<dbReference type="NCBIfam" id="TIGR02937">
    <property type="entry name" value="sigma70-ECF"/>
    <property type="match status" value="1"/>
</dbReference>
<dbReference type="SUPFAM" id="SSF88659">
    <property type="entry name" value="Sigma3 and sigma4 domains of RNA polymerase sigma factors"/>
    <property type="match status" value="1"/>
</dbReference>
<dbReference type="KEGG" id="pfer:IRI77_07295"/>
<dbReference type="Gene3D" id="1.10.1740.10">
    <property type="match status" value="1"/>
</dbReference>
<dbReference type="CDD" id="cd06171">
    <property type="entry name" value="Sigma70_r4"/>
    <property type="match status" value="1"/>
</dbReference>
<dbReference type="PANTHER" id="PTHR43133:SF62">
    <property type="entry name" value="RNA POLYMERASE SIGMA FACTOR SIGZ"/>
    <property type="match status" value="1"/>
</dbReference>
<evidence type="ECO:0000256" key="3">
    <source>
        <dbReference type="ARBA" id="ARBA00023082"/>
    </source>
</evidence>
<evidence type="ECO:0000256" key="2">
    <source>
        <dbReference type="ARBA" id="ARBA00023015"/>
    </source>
</evidence>
<keyword evidence="10" id="KW-1185">Reference proteome</keyword>
<dbReference type="InterPro" id="IPR013249">
    <property type="entry name" value="RNA_pol_sigma70_r4_t2"/>
</dbReference>
<dbReference type="SUPFAM" id="SSF88946">
    <property type="entry name" value="Sigma2 domain of RNA polymerase sigma factors"/>
    <property type="match status" value="1"/>
</dbReference>